<dbReference type="CDD" id="cd00053">
    <property type="entry name" value="EGF"/>
    <property type="match status" value="1"/>
</dbReference>
<feature type="chain" id="PRO_5041459289" description="non-specific serine/threonine protein kinase" evidence="19">
    <location>
        <begin position="20"/>
        <end position="1018"/>
    </location>
</feature>
<keyword evidence="11 18" id="KW-1133">Transmembrane helix</keyword>
<proteinExistence type="predicted"/>
<evidence type="ECO:0000256" key="1">
    <source>
        <dbReference type="ARBA" id="ARBA00004479"/>
    </source>
</evidence>
<keyword evidence="14" id="KW-0675">Receptor</keyword>
<dbReference type="Pfam" id="PF00069">
    <property type="entry name" value="Pkinase"/>
    <property type="match status" value="1"/>
</dbReference>
<evidence type="ECO:0000256" key="19">
    <source>
        <dbReference type="SAM" id="SignalP"/>
    </source>
</evidence>
<dbReference type="Gene3D" id="1.10.510.10">
    <property type="entry name" value="Transferase(Phosphotransferase) domain 1"/>
    <property type="match status" value="1"/>
</dbReference>
<evidence type="ECO:0000256" key="7">
    <source>
        <dbReference type="ARBA" id="ARBA00022729"/>
    </source>
</evidence>
<dbReference type="InterPro" id="IPR000719">
    <property type="entry name" value="Prot_kinase_dom"/>
</dbReference>
<evidence type="ECO:0000313" key="23">
    <source>
        <dbReference type="EMBL" id="KAJ9558306.1"/>
    </source>
</evidence>
<keyword evidence="10" id="KW-0067">ATP-binding</keyword>
<feature type="transmembrane region" description="Helical" evidence="18">
    <location>
        <begin position="875"/>
        <end position="893"/>
    </location>
</feature>
<dbReference type="EMBL" id="JARYMX010000003">
    <property type="protein sequence ID" value="KAJ9558306.1"/>
    <property type="molecule type" value="Genomic_DNA"/>
</dbReference>
<keyword evidence="12 18" id="KW-0472">Membrane</keyword>
<name>A0AA38WQY7_9ASTR</name>
<dbReference type="InterPro" id="IPR001480">
    <property type="entry name" value="Bulb-type_lectin_dom"/>
</dbReference>
<evidence type="ECO:0000256" key="11">
    <source>
        <dbReference type="ARBA" id="ARBA00022989"/>
    </source>
</evidence>
<evidence type="ECO:0000256" key="18">
    <source>
        <dbReference type="SAM" id="Phobius"/>
    </source>
</evidence>
<keyword evidence="8" id="KW-0547">Nucleotide-binding</keyword>
<feature type="signal peptide" evidence="19">
    <location>
        <begin position="1"/>
        <end position="19"/>
    </location>
</feature>
<dbReference type="PANTHER" id="PTHR47974">
    <property type="entry name" value="OS07G0415500 PROTEIN"/>
    <property type="match status" value="1"/>
</dbReference>
<gene>
    <name evidence="23" type="ORF">OSB04_012920</name>
</gene>
<comment type="subcellular location">
    <subcellularLocation>
        <location evidence="1">Membrane</location>
        <topology evidence="1">Single-pass type I membrane protein</topology>
    </subcellularLocation>
</comment>
<dbReference type="Gene3D" id="2.90.10.10">
    <property type="entry name" value="Bulb-type lectin domain"/>
    <property type="match status" value="1"/>
</dbReference>
<evidence type="ECO:0000256" key="2">
    <source>
        <dbReference type="ARBA" id="ARBA00012513"/>
    </source>
</evidence>
<evidence type="ECO:0000259" key="22">
    <source>
        <dbReference type="PROSITE" id="PS50948"/>
    </source>
</evidence>
<dbReference type="SMART" id="SM00108">
    <property type="entry name" value="B_lectin"/>
    <property type="match status" value="1"/>
</dbReference>
<organism evidence="23 24">
    <name type="scientific">Centaurea solstitialis</name>
    <name type="common">yellow star-thistle</name>
    <dbReference type="NCBI Taxonomy" id="347529"/>
    <lineage>
        <taxon>Eukaryota</taxon>
        <taxon>Viridiplantae</taxon>
        <taxon>Streptophyta</taxon>
        <taxon>Embryophyta</taxon>
        <taxon>Tracheophyta</taxon>
        <taxon>Spermatophyta</taxon>
        <taxon>Magnoliopsida</taxon>
        <taxon>eudicotyledons</taxon>
        <taxon>Gunneridae</taxon>
        <taxon>Pentapetalae</taxon>
        <taxon>asterids</taxon>
        <taxon>campanulids</taxon>
        <taxon>Asterales</taxon>
        <taxon>Asteraceae</taxon>
        <taxon>Carduoideae</taxon>
        <taxon>Cardueae</taxon>
        <taxon>Centaureinae</taxon>
        <taxon>Centaurea</taxon>
    </lineage>
</organism>
<evidence type="ECO:0000256" key="13">
    <source>
        <dbReference type="ARBA" id="ARBA00023157"/>
    </source>
</evidence>
<comment type="caution">
    <text evidence="23">The sequence shown here is derived from an EMBL/GenBank/DDBJ whole genome shotgun (WGS) entry which is preliminary data.</text>
</comment>
<evidence type="ECO:0000256" key="15">
    <source>
        <dbReference type="ARBA" id="ARBA00023180"/>
    </source>
</evidence>
<dbReference type="PROSITE" id="PS50011">
    <property type="entry name" value="PROTEIN_KINASE_DOM"/>
    <property type="match status" value="1"/>
</dbReference>
<evidence type="ECO:0000259" key="20">
    <source>
        <dbReference type="PROSITE" id="PS50011"/>
    </source>
</evidence>
<evidence type="ECO:0000256" key="6">
    <source>
        <dbReference type="ARBA" id="ARBA00022692"/>
    </source>
</evidence>
<keyword evidence="3" id="KW-0723">Serine/threonine-protein kinase</keyword>
<dbReference type="PANTHER" id="PTHR47974:SF3">
    <property type="entry name" value="RECEPTOR-LIKE SERINE_THREONINE-PROTEIN KINASE"/>
    <property type="match status" value="1"/>
</dbReference>
<feature type="transmembrane region" description="Helical" evidence="18">
    <location>
        <begin position="459"/>
        <end position="483"/>
    </location>
</feature>
<keyword evidence="6 18" id="KW-0812">Transmembrane</keyword>
<keyword evidence="9" id="KW-0418">Kinase</keyword>
<evidence type="ECO:0000256" key="12">
    <source>
        <dbReference type="ARBA" id="ARBA00023136"/>
    </source>
</evidence>
<dbReference type="Pfam" id="PF00954">
    <property type="entry name" value="S_locus_glycop"/>
    <property type="match status" value="1"/>
</dbReference>
<dbReference type="CDD" id="cd00028">
    <property type="entry name" value="B_lectin"/>
    <property type="match status" value="1"/>
</dbReference>
<evidence type="ECO:0000313" key="24">
    <source>
        <dbReference type="Proteomes" id="UP001172457"/>
    </source>
</evidence>
<keyword evidence="24" id="KW-1185">Reference proteome</keyword>
<dbReference type="Proteomes" id="UP001172457">
    <property type="component" value="Chromosome 3"/>
</dbReference>
<dbReference type="GO" id="GO:0005524">
    <property type="term" value="F:ATP binding"/>
    <property type="evidence" value="ECO:0007669"/>
    <property type="project" value="UniProtKB-KW"/>
</dbReference>
<evidence type="ECO:0000256" key="5">
    <source>
        <dbReference type="ARBA" id="ARBA00022679"/>
    </source>
</evidence>
<dbReference type="SUPFAM" id="SSF56112">
    <property type="entry name" value="Protein kinase-like (PK-like)"/>
    <property type="match status" value="1"/>
</dbReference>
<dbReference type="SUPFAM" id="SSF51110">
    <property type="entry name" value="alpha-D-mannose-specific plant lectins"/>
    <property type="match status" value="1"/>
</dbReference>
<evidence type="ECO:0000256" key="9">
    <source>
        <dbReference type="ARBA" id="ARBA00022777"/>
    </source>
</evidence>
<keyword evidence="15" id="KW-0325">Glycoprotein</keyword>
<evidence type="ECO:0000256" key="16">
    <source>
        <dbReference type="ARBA" id="ARBA00047899"/>
    </source>
</evidence>
<dbReference type="PROSITE" id="PS50948">
    <property type="entry name" value="PAN"/>
    <property type="match status" value="1"/>
</dbReference>
<dbReference type="Pfam" id="PF01453">
    <property type="entry name" value="B_lectin"/>
    <property type="match status" value="1"/>
</dbReference>
<evidence type="ECO:0000256" key="14">
    <source>
        <dbReference type="ARBA" id="ARBA00023170"/>
    </source>
</evidence>
<dbReference type="InterPro" id="IPR011009">
    <property type="entry name" value="Kinase-like_dom_sf"/>
</dbReference>
<dbReference type="Gene3D" id="3.30.200.20">
    <property type="entry name" value="Phosphorylase Kinase, domain 1"/>
    <property type="match status" value="1"/>
</dbReference>
<dbReference type="GO" id="GO:0004674">
    <property type="term" value="F:protein serine/threonine kinase activity"/>
    <property type="evidence" value="ECO:0007669"/>
    <property type="project" value="UniProtKB-KW"/>
</dbReference>
<dbReference type="InterPro" id="IPR036426">
    <property type="entry name" value="Bulb-type_lectin_dom_sf"/>
</dbReference>
<feature type="domain" description="Bulb-type lectin" evidence="21">
    <location>
        <begin position="18"/>
        <end position="150"/>
    </location>
</feature>
<accession>A0AA38WQY7</accession>
<feature type="domain" description="Apple" evidence="22">
    <location>
        <begin position="336"/>
        <end position="422"/>
    </location>
</feature>
<sequence>MAASFLLLFLLTIISSSSSSYSLSHGLTRGSSLSVENKDDLLVSPNTRFTAGFHQVGDNAYAFAVWFSRQHATENRTVVWMANRDEPVNGKRSKLSLWKDGNLVLIDAGRQVIWSTDTKSTSSSLQLQLRNTGNLVLDDGRGRTIWESFDHPTDTLLPNQPFTKTTKLVSPRSRTNYSSGFYKMFFDTDGILRLIYDAPETTTTYWPHPGLSWQVGRFQYMHNRKAILDTDGRFDSSDGLNFQSADFGMSRQRIMRIDIDGNVRVYSLVEHESRMKLQVQWQAMSHPCKIHGICGPNSLCTYSRDSGRECRCLPGYTIVNHRDWNYGCEPKFKTTCLQDECDFIELRHVEFYGYDVRQHVNYTVDACKQDCLRDNACLAFQYGFRWIQNSFTPYCFIKTWLENGYELGQEYSMYIKLPKRLVSSFNQKTVGKSSFPNCPPPVLTTITRSYKKNHDIKPLGLILVFGYVIGFIEIICIVVFWYFSSKRSSTIDRSNYFPATTFRKFTYSELKKASCNFRDEIGRGGACVVYRGRLLDNRIAAIKRLNDTSHHGEAEFQAEISTIWSVNHMNLIETWGYCAEGKHRLVVYEYMENGSLAENLKNGKLDWSARLDIATGMAKGLAYLHEESLEWVLHCDVKPQNILLDANYHPKVADFGLSRLFDRSDTIGRSKFSKIRGTRGYMAPEWVFNLPITSKVDVFSYGVVVLEMITGLSPFGKNQANGEVELIEWVRSRVRELDQNRSECWFEKIVDPSISGNYDQTAIENVVRIALQCVEEDREARPSMSQVVDMLLHKEDRDAWHKLVLLPGNGKESPPSHNKISASSKIEMHAILDTDGRFESSDGWNFQSADFEMARQRIMRIDIDERNCKFNGKPFLTLARFMVFVGQIVFVLIPRFGSEMAVLTRLHDRESSRLEFWCEPEFKTTCLQDECDFIELRHVEFYGCDVRLHVNYTVDAYKRDCSRDNACLGFQYRFRWMQKETWLQNRYELVYDYSMYIKSPKSSKRSSMIDRSNYFPAS</sequence>
<dbReference type="GO" id="GO:0016020">
    <property type="term" value="C:membrane"/>
    <property type="evidence" value="ECO:0007669"/>
    <property type="project" value="UniProtKB-SubCell"/>
</dbReference>
<evidence type="ECO:0000256" key="10">
    <source>
        <dbReference type="ARBA" id="ARBA00022840"/>
    </source>
</evidence>
<comment type="catalytic activity">
    <reaction evidence="17">
        <text>L-seryl-[protein] + ATP = O-phospho-L-seryl-[protein] + ADP + H(+)</text>
        <dbReference type="Rhea" id="RHEA:17989"/>
        <dbReference type="Rhea" id="RHEA-COMP:9863"/>
        <dbReference type="Rhea" id="RHEA-COMP:11604"/>
        <dbReference type="ChEBI" id="CHEBI:15378"/>
        <dbReference type="ChEBI" id="CHEBI:29999"/>
        <dbReference type="ChEBI" id="CHEBI:30616"/>
        <dbReference type="ChEBI" id="CHEBI:83421"/>
        <dbReference type="ChEBI" id="CHEBI:456216"/>
        <dbReference type="EC" id="2.7.11.1"/>
    </reaction>
</comment>
<keyword evidence="5" id="KW-0808">Transferase</keyword>
<keyword evidence="7 19" id="KW-0732">Signal</keyword>
<dbReference type="PROSITE" id="PS50927">
    <property type="entry name" value="BULB_LECTIN"/>
    <property type="match status" value="1"/>
</dbReference>
<evidence type="ECO:0000256" key="3">
    <source>
        <dbReference type="ARBA" id="ARBA00022527"/>
    </source>
</evidence>
<dbReference type="InterPro" id="IPR008271">
    <property type="entry name" value="Ser/Thr_kinase_AS"/>
</dbReference>
<dbReference type="InterPro" id="IPR003609">
    <property type="entry name" value="Pan_app"/>
</dbReference>
<dbReference type="GO" id="GO:0048544">
    <property type="term" value="P:recognition of pollen"/>
    <property type="evidence" value="ECO:0007669"/>
    <property type="project" value="InterPro"/>
</dbReference>
<dbReference type="FunFam" id="3.30.200.20:FF:000059">
    <property type="entry name" value="S-receptor-like serine/threonine-protein kinase"/>
    <property type="match status" value="1"/>
</dbReference>
<feature type="domain" description="Protein kinase" evidence="20">
    <location>
        <begin position="515"/>
        <end position="804"/>
    </location>
</feature>
<dbReference type="FunFam" id="1.10.510.10:FF:000384">
    <property type="entry name" value="G-type lectin S-receptor-like serine/threonine-protein kinase"/>
    <property type="match status" value="1"/>
</dbReference>
<dbReference type="InterPro" id="IPR000858">
    <property type="entry name" value="S_locus_glycoprot_dom"/>
</dbReference>
<dbReference type="AlphaFoldDB" id="A0AA38WQY7"/>
<protein>
    <recommendedName>
        <fullName evidence="2">non-specific serine/threonine protein kinase</fullName>
        <ecNumber evidence="2">2.7.11.1</ecNumber>
    </recommendedName>
</protein>
<evidence type="ECO:0000256" key="4">
    <source>
        <dbReference type="ARBA" id="ARBA00022536"/>
    </source>
</evidence>
<dbReference type="PROSITE" id="PS00108">
    <property type="entry name" value="PROTEIN_KINASE_ST"/>
    <property type="match status" value="1"/>
</dbReference>
<keyword evidence="4" id="KW-0245">EGF-like domain</keyword>
<keyword evidence="13" id="KW-1015">Disulfide bond</keyword>
<comment type="catalytic activity">
    <reaction evidence="16">
        <text>L-threonyl-[protein] + ATP = O-phospho-L-threonyl-[protein] + ADP + H(+)</text>
        <dbReference type="Rhea" id="RHEA:46608"/>
        <dbReference type="Rhea" id="RHEA-COMP:11060"/>
        <dbReference type="Rhea" id="RHEA-COMP:11605"/>
        <dbReference type="ChEBI" id="CHEBI:15378"/>
        <dbReference type="ChEBI" id="CHEBI:30013"/>
        <dbReference type="ChEBI" id="CHEBI:30616"/>
        <dbReference type="ChEBI" id="CHEBI:61977"/>
        <dbReference type="ChEBI" id="CHEBI:456216"/>
        <dbReference type="EC" id="2.7.11.1"/>
    </reaction>
</comment>
<dbReference type="SMART" id="SM00220">
    <property type="entry name" value="S_TKc"/>
    <property type="match status" value="1"/>
</dbReference>
<evidence type="ECO:0000256" key="8">
    <source>
        <dbReference type="ARBA" id="ARBA00022741"/>
    </source>
</evidence>
<dbReference type="EC" id="2.7.11.1" evidence="2"/>
<dbReference type="CDD" id="cd14066">
    <property type="entry name" value="STKc_IRAK"/>
    <property type="match status" value="1"/>
</dbReference>
<reference evidence="23" key="1">
    <citation type="submission" date="2023-03" db="EMBL/GenBank/DDBJ databases">
        <title>Chromosome-scale reference genome and RAD-based genetic map of yellow starthistle (Centaurea solstitialis) reveal putative structural variation and QTLs associated with invader traits.</title>
        <authorList>
            <person name="Reatini B."/>
            <person name="Cang F.A."/>
            <person name="Jiang Q."/>
            <person name="Mckibben M.T.W."/>
            <person name="Barker M.S."/>
            <person name="Rieseberg L.H."/>
            <person name="Dlugosch K.M."/>
        </authorList>
    </citation>
    <scope>NUCLEOTIDE SEQUENCE</scope>
    <source>
        <strain evidence="23">CAN-66</strain>
        <tissue evidence="23">Leaf</tissue>
    </source>
</reference>
<evidence type="ECO:0000259" key="21">
    <source>
        <dbReference type="PROSITE" id="PS50927"/>
    </source>
</evidence>
<evidence type="ECO:0000256" key="17">
    <source>
        <dbReference type="ARBA" id="ARBA00048679"/>
    </source>
</evidence>